<dbReference type="InterPro" id="IPR042100">
    <property type="entry name" value="Bug_dom1"/>
</dbReference>
<dbReference type="AlphaFoldDB" id="A0A2W7N8A5"/>
<keyword evidence="1" id="KW-0675">Receptor</keyword>
<dbReference type="Gene3D" id="3.40.190.10">
    <property type="entry name" value="Periplasmic binding protein-like II"/>
    <property type="match status" value="1"/>
</dbReference>
<evidence type="ECO:0000313" key="2">
    <source>
        <dbReference type="Proteomes" id="UP000248916"/>
    </source>
</evidence>
<dbReference type="OrthoDB" id="2807033at2"/>
<comment type="caution">
    <text evidence="1">The sequence shown here is derived from an EMBL/GenBank/DDBJ whole genome shotgun (WGS) entry which is preliminary data.</text>
</comment>
<reference evidence="1 2" key="1">
    <citation type="submission" date="2018-06" db="EMBL/GenBank/DDBJ databases">
        <title>Genomic Encyclopedia of Archaeal and Bacterial Type Strains, Phase II (KMG-II): from individual species to whole genera.</title>
        <authorList>
            <person name="Goeker M."/>
        </authorList>
    </citation>
    <scope>NUCLEOTIDE SEQUENCE [LARGE SCALE GENOMIC DNA]</scope>
    <source>
        <strain evidence="1 2">DSM 22009</strain>
    </source>
</reference>
<evidence type="ECO:0000313" key="1">
    <source>
        <dbReference type="EMBL" id="PZX14437.1"/>
    </source>
</evidence>
<dbReference type="Gene3D" id="3.40.190.150">
    <property type="entry name" value="Bordetella uptake gene, domain 1"/>
    <property type="match status" value="1"/>
</dbReference>
<sequence length="347" mass="37840">MTVTRRLLLSAAGAALIVMPVMTEAQNLPRNIRMVIGSSSTGGDTYQNASILADALSEHLGVNVRVDPVGASEAFKALARDSRGTTIMMHHDQSYLQELYGVEGSPDIFEEFTVGPTISVNPGNAYLVPADSPYQTIEDVLAAAEAGERVRVAIQPGGVSEIGFTAMRNAARMSAPGSEDNIVPVNTGDQADKNQAMWDDLADVINGSIQANEQFTQLPENDPTAMRFVWITATPETLNQAPEAGLGETDRAEMLSFAAPEVSVPMTEEEDFTFDKEFFLMFNIETDPALVEAIDTAMGEIYAEGEIQQRFLDAFFTPQYRPMAEAQEHLRAKNDDYETIISELKSE</sequence>
<name>A0A2W7N8A5_9RHOB</name>
<accession>A0A2W7N8A5</accession>
<dbReference type="RefSeq" id="WP_111537917.1">
    <property type="nucleotide sequence ID" value="NZ_QKZL01000013.1"/>
</dbReference>
<dbReference type="Proteomes" id="UP000248916">
    <property type="component" value="Unassembled WGS sequence"/>
</dbReference>
<dbReference type="SUPFAM" id="SSF53850">
    <property type="entry name" value="Periplasmic binding protein-like II"/>
    <property type="match status" value="1"/>
</dbReference>
<protein>
    <submittedName>
        <fullName evidence="1">Tripartite-type tricarboxylate transporter receptor subunit TctC</fullName>
    </submittedName>
</protein>
<organism evidence="1 2">
    <name type="scientific">Palleronia aestuarii</name>
    <dbReference type="NCBI Taxonomy" id="568105"/>
    <lineage>
        <taxon>Bacteria</taxon>
        <taxon>Pseudomonadati</taxon>
        <taxon>Pseudomonadota</taxon>
        <taxon>Alphaproteobacteria</taxon>
        <taxon>Rhodobacterales</taxon>
        <taxon>Roseobacteraceae</taxon>
        <taxon>Palleronia</taxon>
    </lineage>
</organism>
<proteinExistence type="predicted"/>
<gene>
    <name evidence="1" type="ORF">LX81_02811</name>
</gene>
<keyword evidence="2" id="KW-1185">Reference proteome</keyword>
<dbReference type="EMBL" id="QKZL01000013">
    <property type="protein sequence ID" value="PZX14437.1"/>
    <property type="molecule type" value="Genomic_DNA"/>
</dbReference>